<sequence>MEHLGKLRSNEIRVIKLLPGNWSDPIRCESHIVCLSDYHFKYKALSYAWGLAKFSQPIDLNGSPIRISPHLERPLRQLRNDRDSIWLWVDAVCINQSDDEEKTKQVKLMRQIFAQSQEVVLYMGDAIPPSFSESFKTTSSSRAAISHPVTPYQCECASAQNNTKPGYVWRRPSHSGSHLFCFIRLLAEDNYPDCLFLHNSEGQSSLTHVLEALRLFLFAVRWWKRVWVIQEVVVPSKIMVLYGSMIAPWEMFVQAANRLHNDPQMWLRRLVADDLKILAAFSQQIRGIESIRQRWHSTEQITLLQLLRQFSGREATDSRDRVYALLGLAKDGPSIEPIYSISESQAFIDTTLDIISRSEGLDGLAGDLALKNNHALPSWVPDWSSVLHSLVRSRVENVRHYAACGDSTIYVQMEASEEWSGICQQITPCHKKSKKRDDSWDIIDDWIMNFWSSLDSSPWDQLLREYQKDADNRAKYLAAIENFYIVRGGPMCLRHYGDGVISLPGLLIDSVLAVGETMWSDKVLMATIESWLALIAGHSAFLKEAISCEDFERTMCADLLTDTATGRCRRLFQQDIYFIANWIVKEVGDYSQKSLLRPCRLGKNSLENSALVGNLTSVRSSILQATFRRRFFITARGRIGLGPTSMKKGDRVYILPGGRTPFILRPNRRGQARVRQGLDLHRYTIKPRLPQRLLGDCYVHGLMDGEAMDIWRKTVGSFLGYYKRCSKMRDVWYYKLVSEWYGAPQFYNTYECEPDLEDICNAWEHQTAKWHSSAERWNDAYSRLWARLEEPERWPREDNQLTWEAARRDNDRLGHSWEAIKIAWQRNKLVLSEVMLISTAVDWKHTPRKLHSHIQAWNSAVESWGDAKRSLQQSLANCDEEIQCWLESERAVVDQTFENIKRRNDFMERFRLRKSDFVFFEGKTIPRGGSKIDWQSVLQKWQSFVDQDWQQDTPWQDRELIDAQRGVQEAETKLDEIFQARVEAAAHPSEREDDEFHLRRTEWETQINRWRSAAENWRSDSLYKLDEKLKSAEDELQTTLASLHSPDKWLRDVQSSLSELARVKMAREISDSNFGCIERSYVCLI</sequence>
<protein>
    <submittedName>
        <fullName evidence="2">Heterokaryon incompatibility protein-domain-containing protein</fullName>
    </submittedName>
</protein>
<dbReference type="AlphaFoldDB" id="A0A5N6ZAT4"/>
<feature type="domain" description="Heterokaryon incompatibility" evidence="1">
    <location>
        <begin position="42"/>
        <end position="231"/>
    </location>
</feature>
<dbReference type="InterPro" id="IPR010730">
    <property type="entry name" value="HET"/>
</dbReference>
<accession>A0A5N6ZAT4</accession>
<keyword evidence="3" id="KW-1185">Reference proteome</keyword>
<reference evidence="3" key="1">
    <citation type="submission" date="2019-04" db="EMBL/GenBank/DDBJ databases">
        <title>Friends and foes A comparative genomics studyof 23 Aspergillus species from section Flavi.</title>
        <authorList>
            <consortium name="DOE Joint Genome Institute"/>
            <person name="Kjaerbolling I."/>
            <person name="Vesth T."/>
            <person name="Frisvad J.C."/>
            <person name="Nybo J.L."/>
            <person name="Theobald S."/>
            <person name="Kildgaard S."/>
            <person name="Isbrandt T."/>
            <person name="Kuo A."/>
            <person name="Sato A."/>
            <person name="Lyhne E.K."/>
            <person name="Kogle M.E."/>
            <person name="Wiebenga A."/>
            <person name="Kun R.S."/>
            <person name="Lubbers R.J."/>
            <person name="Makela M.R."/>
            <person name="Barry K."/>
            <person name="Chovatia M."/>
            <person name="Clum A."/>
            <person name="Daum C."/>
            <person name="Haridas S."/>
            <person name="He G."/>
            <person name="LaButti K."/>
            <person name="Lipzen A."/>
            <person name="Mondo S."/>
            <person name="Riley R."/>
            <person name="Salamov A."/>
            <person name="Simmons B.A."/>
            <person name="Magnuson J.K."/>
            <person name="Henrissat B."/>
            <person name="Mortensen U.H."/>
            <person name="Larsen T.O."/>
            <person name="Devries R.P."/>
            <person name="Grigoriev I.V."/>
            <person name="Machida M."/>
            <person name="Baker S.E."/>
            <person name="Andersen M.R."/>
        </authorList>
    </citation>
    <scope>NUCLEOTIDE SEQUENCE [LARGE SCALE GENOMIC DNA]</scope>
    <source>
        <strain evidence="3">CBS 553.77</strain>
    </source>
</reference>
<evidence type="ECO:0000313" key="2">
    <source>
        <dbReference type="EMBL" id="KAE8354715.1"/>
    </source>
</evidence>
<dbReference type="Pfam" id="PF26639">
    <property type="entry name" value="Het-6_barrel"/>
    <property type="match status" value="1"/>
</dbReference>
<organism evidence="2 3">
    <name type="scientific">Aspergillus coremiiformis</name>
    <dbReference type="NCBI Taxonomy" id="138285"/>
    <lineage>
        <taxon>Eukaryota</taxon>
        <taxon>Fungi</taxon>
        <taxon>Dikarya</taxon>
        <taxon>Ascomycota</taxon>
        <taxon>Pezizomycotina</taxon>
        <taxon>Eurotiomycetes</taxon>
        <taxon>Eurotiomycetidae</taxon>
        <taxon>Eurotiales</taxon>
        <taxon>Aspergillaceae</taxon>
        <taxon>Aspergillus</taxon>
        <taxon>Aspergillus subgen. Circumdati</taxon>
    </lineage>
</organism>
<dbReference type="OrthoDB" id="2157530at2759"/>
<evidence type="ECO:0000259" key="1">
    <source>
        <dbReference type="Pfam" id="PF06985"/>
    </source>
</evidence>
<dbReference type="InterPro" id="IPR052895">
    <property type="entry name" value="HetReg/Transcr_Mod"/>
</dbReference>
<dbReference type="Proteomes" id="UP000327118">
    <property type="component" value="Unassembled WGS sequence"/>
</dbReference>
<gene>
    <name evidence="2" type="ORF">BDV28DRAFT_73132</name>
</gene>
<dbReference type="PANTHER" id="PTHR24148:SF73">
    <property type="entry name" value="HET DOMAIN PROTEIN (AFU_ORTHOLOGUE AFUA_8G01020)"/>
    <property type="match status" value="1"/>
</dbReference>
<proteinExistence type="predicted"/>
<evidence type="ECO:0000313" key="3">
    <source>
        <dbReference type="Proteomes" id="UP000327118"/>
    </source>
</evidence>
<dbReference type="PANTHER" id="PTHR24148">
    <property type="entry name" value="ANKYRIN REPEAT DOMAIN-CONTAINING PROTEIN 39 HOMOLOG-RELATED"/>
    <property type="match status" value="1"/>
</dbReference>
<name>A0A5N6ZAT4_9EURO</name>
<dbReference type="Pfam" id="PF06985">
    <property type="entry name" value="HET"/>
    <property type="match status" value="1"/>
</dbReference>
<dbReference type="EMBL" id="ML739066">
    <property type="protein sequence ID" value="KAE8354715.1"/>
    <property type="molecule type" value="Genomic_DNA"/>
</dbReference>